<name>A0A9W9DY43_9AGAR</name>
<evidence type="ECO:0000313" key="2">
    <source>
        <dbReference type="EMBL" id="KAJ4490527.1"/>
    </source>
</evidence>
<dbReference type="EMBL" id="JAOTPV010000001">
    <property type="protein sequence ID" value="KAJ4490527.1"/>
    <property type="molecule type" value="Genomic_DNA"/>
</dbReference>
<accession>A0A9W9DY43</accession>
<keyword evidence="3" id="KW-1185">Reference proteome</keyword>
<dbReference type="GO" id="GO:0000772">
    <property type="term" value="F:mating pheromone activity"/>
    <property type="evidence" value="ECO:0007669"/>
    <property type="project" value="InterPro"/>
</dbReference>
<comment type="caution">
    <text evidence="2">The sequence shown here is derived from an EMBL/GenBank/DDBJ whole genome shotgun (WGS) entry which is preliminary data.</text>
</comment>
<dbReference type="Proteomes" id="UP001150266">
    <property type="component" value="Unassembled WGS sequence"/>
</dbReference>
<protein>
    <submittedName>
        <fullName evidence="2">Pheromone</fullName>
    </submittedName>
</protein>
<dbReference type="AlphaFoldDB" id="A0A9W9DY43"/>
<dbReference type="InterPro" id="IPR012597">
    <property type="entry name" value="Pheromone"/>
</dbReference>
<dbReference type="GO" id="GO:0016020">
    <property type="term" value="C:membrane"/>
    <property type="evidence" value="ECO:0007669"/>
    <property type="project" value="InterPro"/>
</dbReference>
<organism evidence="2 3">
    <name type="scientific">Lentinula aciculospora</name>
    <dbReference type="NCBI Taxonomy" id="153920"/>
    <lineage>
        <taxon>Eukaryota</taxon>
        <taxon>Fungi</taxon>
        <taxon>Dikarya</taxon>
        <taxon>Basidiomycota</taxon>
        <taxon>Agaricomycotina</taxon>
        <taxon>Agaricomycetes</taxon>
        <taxon>Agaricomycetidae</taxon>
        <taxon>Agaricales</taxon>
        <taxon>Marasmiineae</taxon>
        <taxon>Omphalotaceae</taxon>
        <taxon>Lentinula</taxon>
    </lineage>
</organism>
<feature type="region of interest" description="Disordered" evidence="1">
    <location>
        <begin position="20"/>
        <end position="39"/>
    </location>
</feature>
<gene>
    <name evidence="2" type="ORF">J3R30DRAFT_3422369</name>
</gene>
<evidence type="ECO:0000256" key="1">
    <source>
        <dbReference type="SAM" id="MobiDB-lite"/>
    </source>
</evidence>
<sequence>MDSFTSIELLSLAPLQPMEPNFCSPPTGDAFPSEPQQSTSSIPVCSEAIGAGDATAFCVIS</sequence>
<evidence type="ECO:0000313" key="3">
    <source>
        <dbReference type="Proteomes" id="UP001150266"/>
    </source>
</evidence>
<reference evidence="2" key="1">
    <citation type="submission" date="2022-08" db="EMBL/GenBank/DDBJ databases">
        <title>A Global Phylogenomic Analysis of the Shiitake Genus Lentinula.</title>
        <authorList>
            <consortium name="DOE Joint Genome Institute"/>
            <person name="Sierra-Patev S."/>
            <person name="Min B."/>
            <person name="Naranjo-Ortiz M."/>
            <person name="Looney B."/>
            <person name="Konkel Z."/>
            <person name="Slot J.C."/>
            <person name="Sakamoto Y."/>
            <person name="Steenwyk J.L."/>
            <person name="Rokas A."/>
            <person name="Carro J."/>
            <person name="Camarero S."/>
            <person name="Ferreira P."/>
            <person name="Molpeceres G."/>
            <person name="Ruiz-Duenas F.J."/>
            <person name="Serrano A."/>
            <person name="Henrissat B."/>
            <person name="Drula E."/>
            <person name="Hughes K.W."/>
            <person name="Mata J.L."/>
            <person name="Ishikawa N.K."/>
            <person name="Vargas-Isla R."/>
            <person name="Ushijima S."/>
            <person name="Smith C.A."/>
            <person name="Ahrendt S."/>
            <person name="Andreopoulos W."/>
            <person name="He G."/>
            <person name="Labutti K."/>
            <person name="Lipzen A."/>
            <person name="Ng V."/>
            <person name="Riley R."/>
            <person name="Sandor L."/>
            <person name="Barry K."/>
            <person name="Martinez A.T."/>
            <person name="Xiao Y."/>
            <person name="Gibbons J.G."/>
            <person name="Terashima K."/>
            <person name="Grigoriev I.V."/>
            <person name="Hibbett D.S."/>
        </authorList>
    </citation>
    <scope>NUCLEOTIDE SEQUENCE</scope>
    <source>
        <strain evidence="2">JLM2183</strain>
    </source>
</reference>
<proteinExistence type="predicted"/>
<dbReference type="Pfam" id="PF08015">
    <property type="entry name" value="Pheromone"/>
    <property type="match status" value="1"/>
</dbReference>
<dbReference type="OrthoDB" id="2944527at2759"/>